<evidence type="ECO:0000313" key="2">
    <source>
        <dbReference type="EMBL" id="OHT22980.1"/>
    </source>
</evidence>
<dbReference type="RefSeq" id="WP_070929486.1">
    <property type="nucleotide sequence ID" value="NZ_VAUE01000008.1"/>
</dbReference>
<dbReference type="PANTHER" id="PTHR36849">
    <property type="entry name" value="CYTOPLASMIC PROTEIN-RELATED"/>
    <property type="match status" value="1"/>
</dbReference>
<dbReference type="EMBL" id="LVIE01000201">
    <property type="protein sequence ID" value="OHT22980.1"/>
    <property type="molecule type" value="Genomic_DNA"/>
</dbReference>
<protein>
    <submittedName>
        <fullName evidence="1">DUF488 domain-containing protein</fullName>
    </submittedName>
    <submittedName>
        <fullName evidence="2">MarR family transcriptional regulator</fullName>
    </submittedName>
</protein>
<dbReference type="AlphaFoldDB" id="A0A1S1HRI9"/>
<keyword evidence="3" id="KW-1185">Reference proteome</keyword>
<gene>
    <name evidence="2" type="ORF">A3Q29_08570</name>
    <name evidence="1" type="ORF">RG298_003079</name>
</gene>
<dbReference type="Pfam" id="PF22752">
    <property type="entry name" value="DUF488-N3i"/>
    <property type="match status" value="1"/>
</dbReference>
<accession>A0A1S1HRI9</accession>
<dbReference type="PANTHER" id="PTHR36849:SF1">
    <property type="entry name" value="CYTOPLASMIC PROTEIN"/>
    <property type="match status" value="1"/>
</dbReference>
<evidence type="ECO:0000313" key="1">
    <source>
        <dbReference type="EMBL" id="EMJ5135327.1"/>
    </source>
</evidence>
<dbReference type="InterPro" id="IPR052552">
    <property type="entry name" value="YeaO-like"/>
</dbReference>
<comment type="caution">
    <text evidence="2">The sequence shown here is derived from an EMBL/GenBank/DDBJ whole genome shotgun (WGS) entry which is preliminary data.</text>
</comment>
<organism evidence="2 3">
    <name type="scientific">Providencia stuartii</name>
    <dbReference type="NCBI Taxonomy" id="588"/>
    <lineage>
        <taxon>Bacteria</taxon>
        <taxon>Pseudomonadati</taxon>
        <taxon>Pseudomonadota</taxon>
        <taxon>Gammaproteobacteria</taxon>
        <taxon>Enterobacterales</taxon>
        <taxon>Morganellaceae</taxon>
        <taxon>Providencia</taxon>
    </lineage>
</organism>
<name>A0A1S1HRI9_PROST</name>
<sequence>MIYCKRVYDPVSPEDGYRVLIDRLWPRGIKKIDLQYDEWNKAVAPSNELRKWFHQHPDQFDKFVASYYQELNNNTQAWETLVQQSQQGNLTLLYSAKDREHNQANVLKSYLENGIPVMP</sequence>
<evidence type="ECO:0000313" key="3">
    <source>
        <dbReference type="Proteomes" id="UP000179588"/>
    </source>
</evidence>
<dbReference type="Proteomes" id="UP000179588">
    <property type="component" value="Unassembled WGS sequence"/>
</dbReference>
<reference evidence="1" key="2">
    <citation type="submission" date="2024-02" db="EMBL/GenBank/DDBJ databases">
        <authorList>
            <consortium name="Clinical and Environmental Microbiology Branch: Whole genome sequencing antimicrobial resistance pathogens in the healthcare setting"/>
        </authorList>
    </citation>
    <scope>NUCLEOTIDE SEQUENCE</scope>
    <source>
        <strain evidence="1">2021GO-0154</strain>
    </source>
</reference>
<reference evidence="2 3" key="1">
    <citation type="submission" date="2016-03" db="EMBL/GenBank/DDBJ databases">
        <title>Genome sequence of Providencia stuartii strain, isolated from the salivary glands of larval Lucilia sericata.</title>
        <authorList>
            <person name="Yuan Y."/>
            <person name="Zhang Y."/>
            <person name="Fu S."/>
            <person name="Crippen T.L."/>
            <person name="Visi D."/>
            <person name="Benbow M.E."/>
            <person name="Allen M."/>
            <person name="Tomberlin J.K."/>
            <person name="Sze S.-H."/>
            <person name="Tarone A.M."/>
        </authorList>
    </citation>
    <scope>NUCLEOTIDE SEQUENCE [LARGE SCALE GENOMIC DNA]</scope>
    <source>
        <strain evidence="2 3">Crippen</strain>
    </source>
</reference>
<dbReference type="OrthoDB" id="9790745at2"/>
<proteinExistence type="predicted"/>
<dbReference type="EMBL" id="ABMABF030000010">
    <property type="protein sequence ID" value="EMJ5135327.1"/>
    <property type="molecule type" value="Genomic_DNA"/>
</dbReference>